<keyword evidence="4" id="KW-1185">Reference proteome</keyword>
<name>A0AA88S7F5_TACVA</name>
<dbReference type="Proteomes" id="UP001187315">
    <property type="component" value="Unassembled WGS sequence"/>
</dbReference>
<accession>A0AA88S7F5</accession>
<keyword evidence="1" id="KW-0175">Coiled coil</keyword>
<dbReference type="InterPro" id="IPR024149">
    <property type="entry name" value="Paralemmin-3"/>
</dbReference>
<evidence type="ECO:0000256" key="2">
    <source>
        <dbReference type="SAM" id="MobiDB-lite"/>
    </source>
</evidence>
<sequence length="487" mass="55190">MVLCRSGKFLLPNTFFHSYHVAAAEKRAPEKPLSVMRLLLAHVRLGMDEAEKYQQRLQAIAEKRLVQEEEEKVRREMEKESLKHAQHKRKYLREQWLMESTPSTPEDPNLHSVIPALQSTEQSAENSERQMKKEVEKTEVINDNSSQIGENEPLILSADNPEEPTQAYLREDKRNVLGVLEVEAERNPVSESAQKYTEEKRKAKTEEQETEQLEMDAVEPVDLPHHLLTQITTPDEAHFSLAGKKTELIMAEDVAEDEEWEMVNCGPEEDLDLVLTSDLIQVQSNTGLEQKGDDAILKVEQVFIMDEEEDVEVGTAEVLSLVVSEKKSDLEGTSCEKPPEHELQTLYLEKVAHASTSAPLKELSNVSGIISEESSVECKQNMPHLPAHTAHAPGEILRANTEYKEDQSLPISRIVKVEWKDTSGPEDEVHHYIPLDREREKSPALKKGKMVAHGTEPESEIQILMPHSGTPKRAETKRKTCHCCTVM</sequence>
<feature type="region of interest" description="Disordered" evidence="2">
    <location>
        <begin position="187"/>
        <end position="209"/>
    </location>
</feature>
<reference evidence="3" key="1">
    <citation type="submission" date="2023-08" db="EMBL/GenBank/DDBJ databases">
        <title>Pelteobagrus vachellii genome.</title>
        <authorList>
            <person name="Liu H."/>
        </authorList>
    </citation>
    <scope>NUCLEOTIDE SEQUENCE</scope>
    <source>
        <strain evidence="3">PRFRI_2022a</strain>
        <tissue evidence="3">Muscle</tissue>
    </source>
</reference>
<dbReference type="AlphaFoldDB" id="A0AA88S7F5"/>
<proteinExistence type="predicted"/>
<dbReference type="EMBL" id="JAVHJS010000018">
    <property type="protein sequence ID" value="KAK2829328.1"/>
    <property type="molecule type" value="Genomic_DNA"/>
</dbReference>
<organism evidence="3 4">
    <name type="scientific">Tachysurus vachellii</name>
    <name type="common">Darkbarbel catfish</name>
    <name type="synonym">Pelteobagrus vachellii</name>
    <dbReference type="NCBI Taxonomy" id="175792"/>
    <lineage>
        <taxon>Eukaryota</taxon>
        <taxon>Metazoa</taxon>
        <taxon>Chordata</taxon>
        <taxon>Craniata</taxon>
        <taxon>Vertebrata</taxon>
        <taxon>Euteleostomi</taxon>
        <taxon>Actinopterygii</taxon>
        <taxon>Neopterygii</taxon>
        <taxon>Teleostei</taxon>
        <taxon>Ostariophysi</taxon>
        <taxon>Siluriformes</taxon>
        <taxon>Bagridae</taxon>
        <taxon>Tachysurus</taxon>
    </lineage>
</organism>
<dbReference type="PANTHER" id="PTHR47528:SF1">
    <property type="entry name" value="PARALEMMIN-3"/>
    <property type="match status" value="1"/>
</dbReference>
<protein>
    <recommendedName>
        <fullName evidence="5">Paralemmin-3</fullName>
    </recommendedName>
</protein>
<gene>
    <name evidence="3" type="ORF">Q7C36_017318</name>
</gene>
<evidence type="ECO:0000313" key="3">
    <source>
        <dbReference type="EMBL" id="KAK2829328.1"/>
    </source>
</evidence>
<evidence type="ECO:0000313" key="4">
    <source>
        <dbReference type="Proteomes" id="UP001187315"/>
    </source>
</evidence>
<evidence type="ECO:0000256" key="1">
    <source>
        <dbReference type="SAM" id="Coils"/>
    </source>
</evidence>
<feature type="coiled-coil region" evidence="1">
    <location>
        <begin position="50"/>
        <end position="80"/>
    </location>
</feature>
<comment type="caution">
    <text evidence="3">The sequence shown here is derived from an EMBL/GenBank/DDBJ whole genome shotgun (WGS) entry which is preliminary data.</text>
</comment>
<dbReference type="PANTHER" id="PTHR47528">
    <property type="entry name" value="PARALEMMIN-3"/>
    <property type="match status" value="1"/>
</dbReference>
<evidence type="ECO:0008006" key="5">
    <source>
        <dbReference type="Google" id="ProtNLM"/>
    </source>
</evidence>
<feature type="compositionally biased region" description="Basic and acidic residues" evidence="2">
    <location>
        <begin position="196"/>
        <end position="207"/>
    </location>
</feature>